<keyword evidence="6" id="KW-1185">Reference proteome</keyword>
<proteinExistence type="inferred from homology"/>
<evidence type="ECO:0000313" key="6">
    <source>
        <dbReference type="Proteomes" id="UP000291116"/>
    </source>
</evidence>
<evidence type="ECO:0000256" key="3">
    <source>
        <dbReference type="ARBA" id="ARBA00022679"/>
    </source>
</evidence>
<keyword evidence="2" id="KW-0489">Methyltransferase</keyword>
<dbReference type="Proteomes" id="UP000291116">
    <property type="component" value="Unassembled WGS sequence"/>
</dbReference>
<sequence length="412" mass="45059">MITTRTTDNTGGNASNHVSDSSTPIQPFEWLTSPESIGGLVRTQVLLPSGNGAHAPRALHIGCGSSTVGEYLVQALRFGHVLNVDKDGETLGGMEARWNEMQRAAKQEENPQLASAMEFRCLDYTTERLPEGCADSFDLVVDKSTLDCTLCSDCAATASFLMEIYRTLRRPTCDPIGDANDDSSNGRNGGVYMVVSFHEIDLILPLVRDLPGANWTVTHTTMERQVECVATNARGYGSSSSSSSNDDNFGTAASAERQARKPLNVLIARRERGEPLELDFDAVVGHVQEVNDRWFRDEQPLLTEERISELGRAFGVVVGGSSNHDGHDEAGLPSSPPSEQRTTAAAMGVSRVLPLRDAYGVVFTEAEREHLTFEHFLEDWEAFRLEDASANANEPEGTMDFDLALRFLEANQ</sequence>
<evidence type="ECO:0000256" key="4">
    <source>
        <dbReference type="SAM" id="MobiDB-lite"/>
    </source>
</evidence>
<dbReference type="PANTHER" id="PTHR12176:SF84">
    <property type="entry name" value="METHYLTRANSFERASE DOMAIN-CONTAINING PROTEIN"/>
    <property type="match status" value="1"/>
</dbReference>
<dbReference type="InterPro" id="IPR051419">
    <property type="entry name" value="Lys/N-term_MeTrsfase_sf"/>
</dbReference>
<keyword evidence="3" id="KW-0808">Transferase</keyword>
<feature type="compositionally biased region" description="Polar residues" evidence="4">
    <location>
        <begin position="1"/>
        <end position="25"/>
    </location>
</feature>
<dbReference type="AlphaFoldDB" id="A0A448Z125"/>
<gene>
    <name evidence="5" type="ORF">PSNMU_V1.4_AUG-EV-PASAV3_0024660</name>
</gene>
<dbReference type="CDD" id="cd02440">
    <property type="entry name" value="AdoMet_MTases"/>
    <property type="match status" value="1"/>
</dbReference>
<evidence type="ECO:0000313" key="5">
    <source>
        <dbReference type="EMBL" id="VEU35720.1"/>
    </source>
</evidence>
<protein>
    <submittedName>
        <fullName evidence="5">Uncharacterized protein</fullName>
    </submittedName>
</protein>
<dbReference type="GO" id="GO:0008168">
    <property type="term" value="F:methyltransferase activity"/>
    <property type="evidence" value="ECO:0007669"/>
    <property type="project" value="UniProtKB-KW"/>
</dbReference>
<reference evidence="5 6" key="1">
    <citation type="submission" date="2019-01" db="EMBL/GenBank/DDBJ databases">
        <authorList>
            <person name="Ferrante I. M."/>
        </authorList>
    </citation>
    <scope>NUCLEOTIDE SEQUENCE [LARGE SCALE GENOMIC DNA]</scope>
    <source>
        <strain evidence="5 6">B856</strain>
    </source>
</reference>
<dbReference type="EMBL" id="CAACVS010000067">
    <property type="protein sequence ID" value="VEU35720.1"/>
    <property type="molecule type" value="Genomic_DNA"/>
</dbReference>
<accession>A0A448Z125</accession>
<feature type="region of interest" description="Disordered" evidence="4">
    <location>
        <begin position="321"/>
        <end position="340"/>
    </location>
</feature>
<name>A0A448Z125_9STRA</name>
<organism evidence="5 6">
    <name type="scientific">Pseudo-nitzschia multistriata</name>
    <dbReference type="NCBI Taxonomy" id="183589"/>
    <lineage>
        <taxon>Eukaryota</taxon>
        <taxon>Sar</taxon>
        <taxon>Stramenopiles</taxon>
        <taxon>Ochrophyta</taxon>
        <taxon>Bacillariophyta</taxon>
        <taxon>Bacillariophyceae</taxon>
        <taxon>Bacillariophycidae</taxon>
        <taxon>Bacillariales</taxon>
        <taxon>Bacillariaceae</taxon>
        <taxon>Pseudo-nitzschia</taxon>
    </lineage>
</organism>
<dbReference type="Gene3D" id="3.40.50.150">
    <property type="entry name" value="Vaccinia Virus protein VP39"/>
    <property type="match status" value="1"/>
</dbReference>
<feature type="region of interest" description="Disordered" evidence="4">
    <location>
        <begin position="1"/>
        <end position="27"/>
    </location>
</feature>
<comment type="similarity">
    <text evidence="1">Belongs to the methyltransferase superfamily.</text>
</comment>
<dbReference type="SUPFAM" id="SSF53335">
    <property type="entry name" value="S-adenosyl-L-methionine-dependent methyltransferases"/>
    <property type="match status" value="1"/>
</dbReference>
<feature type="region of interest" description="Disordered" evidence="4">
    <location>
        <begin position="235"/>
        <end position="256"/>
    </location>
</feature>
<dbReference type="InterPro" id="IPR029063">
    <property type="entry name" value="SAM-dependent_MTases_sf"/>
</dbReference>
<dbReference type="GO" id="GO:0032259">
    <property type="term" value="P:methylation"/>
    <property type="evidence" value="ECO:0007669"/>
    <property type="project" value="UniProtKB-KW"/>
</dbReference>
<evidence type="ECO:0000256" key="2">
    <source>
        <dbReference type="ARBA" id="ARBA00022603"/>
    </source>
</evidence>
<dbReference type="PANTHER" id="PTHR12176">
    <property type="entry name" value="SAM-DEPENDENT METHYLTRANSFERASE SUPERFAMILY PROTEIN"/>
    <property type="match status" value="1"/>
</dbReference>
<evidence type="ECO:0000256" key="1">
    <source>
        <dbReference type="ARBA" id="ARBA00008361"/>
    </source>
</evidence>
<dbReference type="OrthoDB" id="411785at2759"/>